<name>A0A9W9EY60_9EURO</name>
<dbReference type="InterPro" id="IPR011118">
    <property type="entry name" value="Tannase/feruloyl_esterase"/>
</dbReference>
<keyword evidence="6" id="KW-0106">Calcium</keyword>
<protein>
    <recommendedName>
        <fullName evidence="8">Carboxylic ester hydrolase</fullName>
        <ecNumber evidence="8">3.1.1.-</ecNumber>
    </recommendedName>
</protein>
<keyword evidence="4" id="KW-0732">Signal</keyword>
<evidence type="ECO:0000256" key="4">
    <source>
        <dbReference type="ARBA" id="ARBA00022729"/>
    </source>
</evidence>
<evidence type="ECO:0000256" key="1">
    <source>
        <dbReference type="ARBA" id="ARBA00006249"/>
    </source>
</evidence>
<keyword evidence="5 8" id="KW-0378">Hydrolase</keyword>
<dbReference type="EC" id="3.1.1.-" evidence="8"/>
<evidence type="ECO:0000256" key="5">
    <source>
        <dbReference type="ARBA" id="ARBA00022801"/>
    </source>
</evidence>
<dbReference type="PANTHER" id="PTHR33938">
    <property type="entry name" value="FERULOYL ESTERASE B-RELATED"/>
    <property type="match status" value="1"/>
</dbReference>
<keyword evidence="3" id="KW-0479">Metal-binding</keyword>
<reference evidence="9" key="1">
    <citation type="submission" date="2022-11" db="EMBL/GenBank/DDBJ databases">
        <authorList>
            <person name="Petersen C."/>
        </authorList>
    </citation>
    <scope>NUCLEOTIDE SEQUENCE</scope>
    <source>
        <strain evidence="9">IBT 30761</strain>
    </source>
</reference>
<keyword evidence="10" id="KW-1185">Reference proteome</keyword>
<dbReference type="Proteomes" id="UP001149074">
    <property type="component" value="Unassembled WGS sequence"/>
</dbReference>
<keyword evidence="7" id="KW-1015">Disulfide bond</keyword>
<keyword evidence="2" id="KW-0719">Serine esterase</keyword>
<evidence type="ECO:0000256" key="8">
    <source>
        <dbReference type="RuleBase" id="RU361238"/>
    </source>
</evidence>
<sequence>MRLQTGASVAAFAATASAKSLSDVCTLSNVKSALPANGTLLGINLEPSASTASVVYNATVGGGMSTSSTTSETYNYCNVTLTYTHPGKGDTVVVKYALPEPSDFKKRFYVAGGGGYSLSSDATGGLEYGAAGGATSAGYDALNSVSYDDVVLYGNGSINWDATYMFGYQALGEMTQLGKYFTKGFYGIGSSSKVYTYYEGCSDGGREGMSQVQRWGDEYDGVITGAPAFRYGQQQVHHVFPSEVEKTIDYYPPPCELSKIVNATIAACDPLDGRTDGVISRTDLCKLNFNLTSIIGEKYYCAAETSTSLGFGFSKRQAAGSSTSYQPAQSGTVSAEGVAVAQAIYDGLHNSKGERAYLSWQIGSELSDAETQWNNNTKKWELDIPSTGGEFVTKFVQLLDLDNLSDLDGVTYDTLVEWMETAMFRYFDSLQTTVPDLTKFQAAGGKLLHYHGESDPSIPAASSVHYWQAVRDIMYPGLSQKQAQAKLQDWYQFYLVPGAAHCGTNSLQPGPYPEVNMEIMINWVENGVKPSRLNATVSSGDYEGETQMLCQWPSRPLWRSNTTFDCVNDKKSIESWTYEFPAFKVPVY</sequence>
<dbReference type="PANTHER" id="PTHR33938:SF7">
    <property type="entry name" value="CARBOXYLIC ESTER HYDROLASE"/>
    <property type="match status" value="1"/>
</dbReference>
<accession>A0A9W9EY60</accession>
<dbReference type="OrthoDB" id="3039123at2759"/>
<evidence type="ECO:0000256" key="2">
    <source>
        <dbReference type="ARBA" id="ARBA00022487"/>
    </source>
</evidence>
<dbReference type="GeneID" id="81360206"/>
<dbReference type="GO" id="GO:0046872">
    <property type="term" value="F:metal ion binding"/>
    <property type="evidence" value="ECO:0007669"/>
    <property type="project" value="UniProtKB-KW"/>
</dbReference>
<evidence type="ECO:0000256" key="6">
    <source>
        <dbReference type="ARBA" id="ARBA00022837"/>
    </source>
</evidence>
<evidence type="ECO:0000313" key="10">
    <source>
        <dbReference type="Proteomes" id="UP001149074"/>
    </source>
</evidence>
<dbReference type="GO" id="GO:0017000">
    <property type="term" value="P:antibiotic biosynthetic process"/>
    <property type="evidence" value="ECO:0007669"/>
    <property type="project" value="UniProtKB-ARBA"/>
</dbReference>
<dbReference type="SUPFAM" id="SSF53474">
    <property type="entry name" value="alpha/beta-Hydrolases"/>
    <property type="match status" value="1"/>
</dbReference>
<dbReference type="InterPro" id="IPR029058">
    <property type="entry name" value="AB_hydrolase_fold"/>
</dbReference>
<proteinExistence type="inferred from homology"/>
<dbReference type="GO" id="GO:0030600">
    <property type="term" value="F:feruloyl esterase activity"/>
    <property type="evidence" value="ECO:0007669"/>
    <property type="project" value="UniProtKB-ARBA"/>
</dbReference>
<evidence type="ECO:0000256" key="7">
    <source>
        <dbReference type="ARBA" id="ARBA00023157"/>
    </source>
</evidence>
<comment type="caution">
    <text evidence="9">The sequence shown here is derived from an EMBL/GenBank/DDBJ whole genome shotgun (WGS) entry which is preliminary data.</text>
</comment>
<evidence type="ECO:0000256" key="3">
    <source>
        <dbReference type="ARBA" id="ARBA00022723"/>
    </source>
</evidence>
<comment type="similarity">
    <text evidence="1 8">Belongs to the tannase family.</text>
</comment>
<dbReference type="Pfam" id="PF07519">
    <property type="entry name" value="Tannase"/>
    <property type="match status" value="1"/>
</dbReference>
<dbReference type="RefSeq" id="XP_056472033.1">
    <property type="nucleotide sequence ID" value="XM_056621227.1"/>
</dbReference>
<evidence type="ECO:0000313" key="9">
    <source>
        <dbReference type="EMBL" id="KAJ5090051.1"/>
    </source>
</evidence>
<dbReference type="EMBL" id="JAPQKI010000009">
    <property type="protein sequence ID" value="KAJ5090051.1"/>
    <property type="molecule type" value="Genomic_DNA"/>
</dbReference>
<dbReference type="GO" id="GO:0072330">
    <property type="term" value="P:monocarboxylic acid biosynthetic process"/>
    <property type="evidence" value="ECO:0007669"/>
    <property type="project" value="UniProtKB-ARBA"/>
</dbReference>
<dbReference type="AlphaFoldDB" id="A0A9W9EY60"/>
<gene>
    <name evidence="9" type="ORF">N7532_008735</name>
</gene>
<reference evidence="9" key="2">
    <citation type="journal article" date="2023" name="IMA Fungus">
        <title>Comparative genomic study of the Penicillium genus elucidates a diverse pangenome and 15 lateral gene transfer events.</title>
        <authorList>
            <person name="Petersen C."/>
            <person name="Sorensen T."/>
            <person name="Nielsen M.R."/>
            <person name="Sondergaard T.E."/>
            <person name="Sorensen J.L."/>
            <person name="Fitzpatrick D.A."/>
            <person name="Frisvad J.C."/>
            <person name="Nielsen K.L."/>
        </authorList>
    </citation>
    <scope>NUCLEOTIDE SEQUENCE</scope>
    <source>
        <strain evidence="9">IBT 30761</strain>
    </source>
</reference>
<organism evidence="9 10">
    <name type="scientific">Penicillium argentinense</name>
    <dbReference type="NCBI Taxonomy" id="1131581"/>
    <lineage>
        <taxon>Eukaryota</taxon>
        <taxon>Fungi</taxon>
        <taxon>Dikarya</taxon>
        <taxon>Ascomycota</taxon>
        <taxon>Pezizomycotina</taxon>
        <taxon>Eurotiomycetes</taxon>
        <taxon>Eurotiomycetidae</taxon>
        <taxon>Eurotiales</taxon>
        <taxon>Aspergillaceae</taxon>
        <taxon>Penicillium</taxon>
    </lineage>
</organism>